<dbReference type="EMBL" id="LUUB01000059">
    <property type="protein sequence ID" value="OAF08728.1"/>
    <property type="molecule type" value="Genomic_DNA"/>
</dbReference>
<organism evidence="6 7">
    <name type="scientific">Bradyrhizobium centrolobii</name>
    <dbReference type="NCBI Taxonomy" id="1505087"/>
    <lineage>
        <taxon>Bacteria</taxon>
        <taxon>Pseudomonadati</taxon>
        <taxon>Pseudomonadota</taxon>
        <taxon>Alphaproteobacteria</taxon>
        <taxon>Hyphomicrobiales</taxon>
        <taxon>Nitrobacteraceae</taxon>
        <taxon>Bradyrhizobium</taxon>
    </lineage>
</organism>
<evidence type="ECO:0000259" key="5">
    <source>
        <dbReference type="Pfam" id="PF24827"/>
    </source>
</evidence>
<keyword evidence="2" id="KW-0479">Metal-binding</keyword>
<accession>A0A176YPQ2</accession>
<keyword evidence="4" id="KW-0862">Zinc</keyword>
<gene>
    <name evidence="6" type="ORF">AYJ54_13840</name>
</gene>
<reference evidence="6 7" key="1">
    <citation type="submission" date="2016-03" db="EMBL/GenBank/DDBJ databases">
        <title>Draft Genome Sequence of the Strain BR 10245 (Bradyrhizobium sp.) isolated from nodules of Centrolobium paraense.</title>
        <authorList>
            <person name="Simoes-Araujo J.L.Sr."/>
            <person name="Barauna A.C."/>
            <person name="Silva K."/>
            <person name="Zilli J.E."/>
        </authorList>
    </citation>
    <scope>NUCLEOTIDE SEQUENCE [LARGE SCALE GENOMIC DNA]</scope>
    <source>
        <strain evidence="6 7">BR 10245</strain>
    </source>
</reference>
<dbReference type="PIRSF" id="PIRSF039012">
    <property type="entry name" value="ASP"/>
    <property type="match status" value="1"/>
</dbReference>
<evidence type="ECO:0000313" key="7">
    <source>
        <dbReference type="Proteomes" id="UP000076959"/>
    </source>
</evidence>
<dbReference type="CDD" id="cd06252">
    <property type="entry name" value="M14_ASTE_ASPA-like"/>
    <property type="match status" value="1"/>
</dbReference>
<dbReference type="PANTHER" id="PTHR37326">
    <property type="entry name" value="BLL3975 PROTEIN"/>
    <property type="match status" value="1"/>
</dbReference>
<dbReference type="SUPFAM" id="SSF53187">
    <property type="entry name" value="Zn-dependent exopeptidases"/>
    <property type="match status" value="1"/>
</dbReference>
<protein>
    <submittedName>
        <fullName evidence="6">Succinylglutamate desuccinylase</fullName>
    </submittedName>
</protein>
<dbReference type="InterPro" id="IPR043795">
    <property type="entry name" value="N-alpha-Ac-DABA-like"/>
</dbReference>
<name>A0A176YPQ2_9BRAD</name>
<comment type="cofactor">
    <cofactor evidence="1">
        <name>Zn(2+)</name>
        <dbReference type="ChEBI" id="CHEBI:29105"/>
    </cofactor>
</comment>
<dbReference type="GO" id="GO:0016811">
    <property type="term" value="F:hydrolase activity, acting on carbon-nitrogen (but not peptide) bonds, in linear amides"/>
    <property type="evidence" value="ECO:0007669"/>
    <property type="project" value="InterPro"/>
</dbReference>
<dbReference type="GO" id="GO:0046872">
    <property type="term" value="F:metal ion binding"/>
    <property type="evidence" value="ECO:0007669"/>
    <property type="project" value="UniProtKB-KW"/>
</dbReference>
<evidence type="ECO:0000256" key="4">
    <source>
        <dbReference type="ARBA" id="ARBA00022833"/>
    </source>
</evidence>
<keyword evidence="3" id="KW-0378">Hydrolase</keyword>
<evidence type="ECO:0000256" key="1">
    <source>
        <dbReference type="ARBA" id="ARBA00001947"/>
    </source>
</evidence>
<keyword evidence="7" id="KW-1185">Reference proteome</keyword>
<evidence type="ECO:0000313" key="6">
    <source>
        <dbReference type="EMBL" id="OAF08728.1"/>
    </source>
</evidence>
<dbReference type="InterPro" id="IPR055438">
    <property type="entry name" value="AstE_AspA_cat"/>
</dbReference>
<dbReference type="RefSeq" id="WP_063700889.1">
    <property type="nucleotide sequence ID" value="NZ_LUUB01000059.1"/>
</dbReference>
<dbReference type="STRING" id="1505087.AYJ54_13840"/>
<comment type="caution">
    <text evidence="6">The sequence shown here is derived from an EMBL/GenBank/DDBJ whole genome shotgun (WGS) entry which is preliminary data.</text>
</comment>
<evidence type="ECO:0000256" key="3">
    <source>
        <dbReference type="ARBA" id="ARBA00022801"/>
    </source>
</evidence>
<dbReference type="AlphaFoldDB" id="A0A176YPQ2"/>
<dbReference type="PANTHER" id="PTHR37326:SF1">
    <property type="entry name" value="BLL3975 PROTEIN"/>
    <property type="match status" value="1"/>
</dbReference>
<evidence type="ECO:0000256" key="2">
    <source>
        <dbReference type="ARBA" id="ARBA00022723"/>
    </source>
</evidence>
<dbReference type="Pfam" id="PF24827">
    <property type="entry name" value="AstE_AspA_cat"/>
    <property type="match status" value="1"/>
</dbReference>
<dbReference type="InterPro" id="IPR053138">
    <property type="entry name" value="N-alpha-Ac-DABA_deacetylase"/>
</dbReference>
<feature type="domain" description="Succinylglutamate desuccinylase/Aspartoacylase catalytic" evidence="5">
    <location>
        <begin position="48"/>
        <end position="234"/>
    </location>
</feature>
<dbReference type="Gene3D" id="3.40.630.10">
    <property type="entry name" value="Zn peptidases"/>
    <property type="match status" value="1"/>
</dbReference>
<proteinExistence type="predicted"/>
<dbReference type="GO" id="GO:0016788">
    <property type="term" value="F:hydrolase activity, acting on ester bonds"/>
    <property type="evidence" value="ECO:0007669"/>
    <property type="project" value="InterPro"/>
</dbReference>
<dbReference type="OrthoDB" id="9782876at2"/>
<dbReference type="Proteomes" id="UP000076959">
    <property type="component" value="Unassembled WGS sequence"/>
</dbReference>
<sequence length="337" mass="35510">MKSRVWSKIDFSAIGMQADYARVPYSSDTSAYGWIPVPILCFNGGNRPTALLTAGTHGDEYEGQIALRNLARELSSCANLRGRVIILPALNWPAVSAGRRNSPLDEGNLNRAFPGDADSGPTAMIAHYVTSELFPLADLVIDLHSGGRSLDYLPVALARPGRNDTEAAAILRLLKCFGAPYGAITDGAGAGAGSTLYAAAEQHGIPALTTELGLGATLSERGLGIAERGLRRVLHDYGIVPAVGAIEAGSSVILKYQSPHNSIYAPCDGLFEPFVKPGDEVKTNQPAGRVYPLSSAVAEPVELKFSASGLVAYRRFPTLTHTGDALFGLMSVMGEAA</sequence>